<feature type="transmembrane region" description="Helical" evidence="1">
    <location>
        <begin position="5"/>
        <end position="26"/>
    </location>
</feature>
<dbReference type="InterPro" id="IPR039564">
    <property type="entry name" value="Peptidase_C39-like"/>
</dbReference>
<keyword evidence="1" id="KW-0472">Membrane</keyword>
<dbReference type="InterPro" id="IPR005074">
    <property type="entry name" value="Peptidase_C39"/>
</dbReference>
<accession>A0ABT7ULJ5</accession>
<reference evidence="4" key="1">
    <citation type="submission" date="2023-06" db="EMBL/GenBank/DDBJ databases">
        <title>Identification and characterization of horizontal gene transfer across gut microbiota members of farm animals based on homology search.</title>
        <authorList>
            <person name="Zeman M."/>
            <person name="Kubasova T."/>
            <person name="Jahodarova E."/>
            <person name="Nykrynova M."/>
            <person name="Rychlik I."/>
        </authorList>
    </citation>
    <scope>NUCLEOTIDE SEQUENCE [LARGE SCALE GENOMIC DNA]</scope>
    <source>
        <strain evidence="4">ET341</strain>
    </source>
</reference>
<gene>
    <name evidence="3" type="ORF">QUV98_09030</name>
</gene>
<feature type="domain" description="Peptidase C39" evidence="2">
    <location>
        <begin position="112"/>
        <end position="249"/>
    </location>
</feature>
<dbReference type="EMBL" id="JAUDCK010000035">
    <property type="protein sequence ID" value="MDM8196455.1"/>
    <property type="molecule type" value="Genomic_DNA"/>
</dbReference>
<dbReference type="Proteomes" id="UP001529275">
    <property type="component" value="Unassembled WGS sequence"/>
</dbReference>
<evidence type="ECO:0000259" key="2">
    <source>
        <dbReference type="PROSITE" id="PS50990"/>
    </source>
</evidence>
<reference evidence="3 4" key="2">
    <citation type="submission" date="2023-06" db="EMBL/GenBank/DDBJ databases">
        <authorList>
            <person name="Zeman M."/>
            <person name="Kubasova T."/>
            <person name="Jahodarova E."/>
            <person name="Nykrynova M."/>
            <person name="Rychlik I."/>
        </authorList>
    </citation>
    <scope>NUCLEOTIDE SEQUENCE [LARGE SCALE GENOMIC DNA]</scope>
    <source>
        <strain evidence="3 4">ET341</strain>
    </source>
</reference>
<dbReference type="InterPro" id="IPR038765">
    <property type="entry name" value="Papain-like_cys_pep_sf"/>
</dbReference>
<keyword evidence="1" id="KW-1133">Transmembrane helix</keyword>
<dbReference type="SUPFAM" id="SSF54001">
    <property type="entry name" value="Cysteine proteinases"/>
    <property type="match status" value="1"/>
</dbReference>
<protein>
    <submittedName>
        <fullName evidence="3">C39 family peptidase</fullName>
    </submittedName>
</protein>
<evidence type="ECO:0000313" key="4">
    <source>
        <dbReference type="Proteomes" id="UP001529275"/>
    </source>
</evidence>
<dbReference type="Gene3D" id="3.90.70.10">
    <property type="entry name" value="Cysteine proteinases"/>
    <property type="match status" value="1"/>
</dbReference>
<organism evidence="3 4">
    <name type="scientific">Massilimicrobiota timonensis</name>
    <dbReference type="NCBI Taxonomy" id="1776392"/>
    <lineage>
        <taxon>Bacteria</taxon>
        <taxon>Bacillati</taxon>
        <taxon>Bacillota</taxon>
        <taxon>Erysipelotrichia</taxon>
        <taxon>Erysipelotrichales</taxon>
        <taxon>Erysipelotrichaceae</taxon>
        <taxon>Massilimicrobiota</taxon>
    </lineage>
</organism>
<dbReference type="PROSITE" id="PS50990">
    <property type="entry name" value="PEPTIDASE_C39"/>
    <property type="match status" value="1"/>
</dbReference>
<evidence type="ECO:0000256" key="1">
    <source>
        <dbReference type="SAM" id="Phobius"/>
    </source>
</evidence>
<evidence type="ECO:0000313" key="3">
    <source>
        <dbReference type="EMBL" id="MDM8196455.1"/>
    </source>
</evidence>
<proteinExistence type="predicted"/>
<name>A0ABT7ULJ5_9FIRM</name>
<keyword evidence="4" id="KW-1185">Reference proteome</keyword>
<dbReference type="RefSeq" id="WP_289528026.1">
    <property type="nucleotide sequence ID" value="NZ_JAUDCK010000035.1"/>
</dbReference>
<keyword evidence="1" id="KW-0812">Transmembrane</keyword>
<comment type="caution">
    <text evidence="3">The sequence shown here is derived from an EMBL/GenBank/DDBJ whole genome shotgun (WGS) entry which is preliminary data.</text>
</comment>
<dbReference type="Pfam" id="PF13529">
    <property type="entry name" value="Peptidase_C39_2"/>
    <property type="match status" value="1"/>
</dbReference>
<sequence>MRKKVLVCIAVLVIPVIILLVDHFLLKEDIHLSYGYDTSSSWHEIVEHQSEYPSSLIDLALRNKETIPFVANYPTKHTQDMVMNIQNDLKDNQMPLLLQWDERWGYRYYGDQMMAINGCGPTCLSMVVSYLTQNGRYHPYYMAQYSEQNGYYSQDGTSWSFMIRGAQACGVDAKQLSLDENLIKEELMQGHPIICSVSKGIFTKTGHFIVLSEYKNGKIRVLDPNSQKKSHYYSFDEFSNQIRNLWVYSRNSF</sequence>